<proteinExistence type="predicted"/>
<dbReference type="Proteomes" id="UP000515971">
    <property type="component" value="Chromosome"/>
</dbReference>
<dbReference type="EMBL" id="CP060718">
    <property type="protein sequence ID" value="QNN67142.1"/>
    <property type="molecule type" value="Genomic_DNA"/>
</dbReference>
<accession>A0A7G9SH17</accession>
<gene>
    <name evidence="1" type="ORF">H9L13_11000</name>
</gene>
<dbReference type="RefSeq" id="WP_187537734.1">
    <property type="nucleotide sequence ID" value="NZ_CP060718.1"/>
</dbReference>
<reference evidence="1 2" key="1">
    <citation type="submission" date="2020-08" db="EMBL/GenBank/DDBJ databases">
        <title>Genome sequence of Sphingomonas lutea KCTC 23642T.</title>
        <authorList>
            <person name="Hyun D.-W."/>
            <person name="Bae J.-W."/>
        </authorList>
    </citation>
    <scope>NUCLEOTIDE SEQUENCE [LARGE SCALE GENOMIC DNA]</scope>
    <source>
        <strain evidence="1 2">KCTC 23642</strain>
    </source>
</reference>
<dbReference type="KEGG" id="slut:H9L13_11000"/>
<sequence length="100" mass="10720">MSKRDLIDAVGTALRRSTLRRNGRQAEREIVFAAWAGGLSVRSSNAAMDIAATGTWRSPIATSGAAVRRLAPALQGVEVTLSYCEGQLAFNTTRLSAREL</sequence>
<dbReference type="AlphaFoldDB" id="A0A7G9SH17"/>
<organism evidence="1 2">
    <name type="scientific">Sphingomonas lutea</name>
    <dbReference type="NCBI Taxonomy" id="1045317"/>
    <lineage>
        <taxon>Bacteria</taxon>
        <taxon>Pseudomonadati</taxon>
        <taxon>Pseudomonadota</taxon>
        <taxon>Alphaproteobacteria</taxon>
        <taxon>Sphingomonadales</taxon>
        <taxon>Sphingomonadaceae</taxon>
        <taxon>Sphingomonas</taxon>
    </lineage>
</organism>
<name>A0A7G9SH17_9SPHN</name>
<evidence type="ECO:0000313" key="2">
    <source>
        <dbReference type="Proteomes" id="UP000515971"/>
    </source>
</evidence>
<keyword evidence="2" id="KW-1185">Reference proteome</keyword>
<evidence type="ECO:0000313" key="1">
    <source>
        <dbReference type="EMBL" id="QNN67142.1"/>
    </source>
</evidence>
<protein>
    <submittedName>
        <fullName evidence="1">Uncharacterized protein</fullName>
    </submittedName>
</protein>